<organism evidence="2 3">
    <name type="scientific">Paramecium octaurelia</name>
    <dbReference type="NCBI Taxonomy" id="43137"/>
    <lineage>
        <taxon>Eukaryota</taxon>
        <taxon>Sar</taxon>
        <taxon>Alveolata</taxon>
        <taxon>Ciliophora</taxon>
        <taxon>Intramacronucleata</taxon>
        <taxon>Oligohymenophorea</taxon>
        <taxon>Peniculida</taxon>
        <taxon>Parameciidae</taxon>
        <taxon>Paramecium</taxon>
    </lineage>
</organism>
<name>A0A8S1S5E0_PAROT</name>
<keyword evidence="3" id="KW-1185">Reference proteome</keyword>
<dbReference type="AlphaFoldDB" id="A0A8S1S5E0"/>
<feature type="region of interest" description="Disordered" evidence="1">
    <location>
        <begin position="730"/>
        <end position="750"/>
    </location>
</feature>
<accession>A0A8S1S5E0</accession>
<gene>
    <name evidence="2" type="ORF">POCTA_138.1.T0060379</name>
</gene>
<feature type="region of interest" description="Disordered" evidence="1">
    <location>
        <begin position="525"/>
        <end position="546"/>
    </location>
</feature>
<dbReference type="OrthoDB" id="292259at2759"/>
<sequence>MTYKQQQSHHQDQLNQLIIIEKRQNPIVFRRGQSQTELKEQDQMQHLLNPLLFQLIIEEEYIQLRRFKLNNMKRCQCSLFVFLINHWQAHQKMKLQKQSNELVAQSVTQKTNPEQLEISDLTGNYIIKNFEMAQLFQQNSEPKNNIENSDSMEQNQIFWSQGLEKTSTRNKIVKHLVLYNIIYLHFIYQLIKEHKEKMSTKKQVSGGKTSRSNSKQSVSNPISVRKRFSSLCSPPNSQGQSSCVFCQKFKSKKVETYAPLLNKALFAKYSSSQNYYYSKDINDIIDEESTPAVVFYRDLECIVEEEEYLKRSYAKKESTSKIKALLEYYKYHKDIPRLFMQKVYITINKFHEKKRRIEYANIKRKLNIPDEDIQQSQKKEKKKKQQHSDEDVTVGQLKHLLKDLKLDTNSYLQKKVDISSSVQLREFVQQIGQKYDYLGQISGLLSIDQSNSFLLRSQDLSTINKNLKQNYLVNNKPQTNQNSKAQILDSKTTHQISYQGSFDKININRLQFVNQGEVSSIKAENSIKAGEQTKRSNQDQSPIRNSSQLQTIQKVYSQIEGFASFVQKQQQSQYQQQKLNYGQKSNSQRKVSANFNSTDCQFRLPSRQNSTQKQPPELQSYQVNFLRTRVASQLQKYDDDYKSKQPLATDRIQRQSVYNVGDKNQQKSSSKNIQKVPQKFTQYALATLRNLQVKYSEVKKKQIVNTNNVQGPILNSQLLHYRTKSQDAVGTYKASPPKQPLRQDNSKDPLRITNNINVQGSSKKGGGVYNINQNNIVNIYIEDLKSSAKIKQGGSQTARINSPLKNNPKGIFEVYNTQRSNLSPASKKIG</sequence>
<evidence type="ECO:0000313" key="2">
    <source>
        <dbReference type="EMBL" id="CAD8135418.1"/>
    </source>
</evidence>
<protein>
    <submittedName>
        <fullName evidence="2">Uncharacterized protein</fullName>
    </submittedName>
</protein>
<proteinExistence type="predicted"/>
<dbReference type="OMA" id="FVEEPEW"/>
<dbReference type="Proteomes" id="UP000683925">
    <property type="component" value="Unassembled WGS sequence"/>
</dbReference>
<evidence type="ECO:0000313" key="3">
    <source>
        <dbReference type="Proteomes" id="UP000683925"/>
    </source>
</evidence>
<feature type="region of interest" description="Disordered" evidence="1">
    <location>
        <begin position="199"/>
        <end position="222"/>
    </location>
</feature>
<dbReference type="EMBL" id="CAJJDP010000005">
    <property type="protein sequence ID" value="CAD8135418.1"/>
    <property type="molecule type" value="Genomic_DNA"/>
</dbReference>
<reference evidence="2" key="1">
    <citation type="submission" date="2021-01" db="EMBL/GenBank/DDBJ databases">
        <authorList>
            <consortium name="Genoscope - CEA"/>
            <person name="William W."/>
        </authorList>
    </citation>
    <scope>NUCLEOTIDE SEQUENCE</scope>
</reference>
<comment type="caution">
    <text evidence="2">The sequence shown here is derived from an EMBL/GenBank/DDBJ whole genome shotgun (WGS) entry which is preliminary data.</text>
</comment>
<feature type="region of interest" description="Disordered" evidence="1">
    <location>
        <begin position="371"/>
        <end position="391"/>
    </location>
</feature>
<evidence type="ECO:0000256" key="1">
    <source>
        <dbReference type="SAM" id="MobiDB-lite"/>
    </source>
</evidence>
<feature type="compositionally biased region" description="Polar residues" evidence="1">
    <location>
        <begin position="201"/>
        <end position="222"/>
    </location>
</feature>